<protein>
    <recommendedName>
        <fullName evidence="4">Glycosyltransferase</fullName>
    </recommendedName>
</protein>
<gene>
    <name evidence="2" type="ORF">GCM10011322_26540</name>
</gene>
<proteinExistence type="predicted"/>
<feature type="transmembrane region" description="Helical" evidence="1">
    <location>
        <begin position="319"/>
        <end position="338"/>
    </location>
</feature>
<keyword evidence="3" id="KW-1185">Reference proteome</keyword>
<comment type="caution">
    <text evidence="2">The sequence shown here is derived from an EMBL/GenBank/DDBJ whole genome shotgun (WGS) entry which is preliminary data.</text>
</comment>
<organism evidence="2 3">
    <name type="scientific">Salinarimonas ramus</name>
    <dbReference type="NCBI Taxonomy" id="690164"/>
    <lineage>
        <taxon>Bacteria</taxon>
        <taxon>Pseudomonadati</taxon>
        <taxon>Pseudomonadota</taxon>
        <taxon>Alphaproteobacteria</taxon>
        <taxon>Hyphomicrobiales</taxon>
        <taxon>Salinarimonadaceae</taxon>
        <taxon>Salinarimonas</taxon>
    </lineage>
</organism>
<dbReference type="Proteomes" id="UP000600449">
    <property type="component" value="Unassembled WGS sequence"/>
</dbReference>
<keyword evidence="1" id="KW-0472">Membrane</keyword>
<dbReference type="Gene3D" id="3.90.550.10">
    <property type="entry name" value="Spore Coat Polysaccharide Biosynthesis Protein SpsA, Chain A"/>
    <property type="match status" value="1"/>
</dbReference>
<feature type="transmembrane region" description="Helical" evidence="1">
    <location>
        <begin position="6"/>
        <end position="24"/>
    </location>
</feature>
<accession>A0A917Q9H6</accession>
<name>A0A917Q9H6_9HYPH</name>
<dbReference type="InterPro" id="IPR029044">
    <property type="entry name" value="Nucleotide-diphossugar_trans"/>
</dbReference>
<evidence type="ECO:0000313" key="2">
    <source>
        <dbReference type="EMBL" id="GGK38177.1"/>
    </source>
</evidence>
<feature type="transmembrane region" description="Helical" evidence="1">
    <location>
        <begin position="292"/>
        <end position="313"/>
    </location>
</feature>
<evidence type="ECO:0000256" key="1">
    <source>
        <dbReference type="SAM" id="Phobius"/>
    </source>
</evidence>
<dbReference type="RefSeq" id="WP_188913717.1">
    <property type="nucleotide sequence ID" value="NZ_BMMF01000007.1"/>
</dbReference>
<keyword evidence="1" id="KW-1133">Transmembrane helix</keyword>
<evidence type="ECO:0008006" key="4">
    <source>
        <dbReference type="Google" id="ProtNLM"/>
    </source>
</evidence>
<keyword evidence="1" id="KW-0812">Transmembrane</keyword>
<evidence type="ECO:0000313" key="3">
    <source>
        <dbReference type="Proteomes" id="UP000600449"/>
    </source>
</evidence>
<sequence length="391" mass="41944">MLETTALLVALVAAATISLYRLALRRIARRMPDADVPVQDEAASDVASVAFLTCTRADEAHIPGKIVNLAACRAAVPGSRAILFVDGGDAADVARQMGDADGVEIVASRERIGKIEGLNRLLARAAADVAVLSDVNVFLSPERAREAVARFADSQVGAVQLVVENRQDDRELAGALGGYSRSDLETSALETRLASMVHLDGSACVVRTACIRPLVPGMADDQAMAYDVLLAGRRIVLEPALAACEVGRTSLRSELSRKVRVACNSFCAHLHYRERLHVLPARVKALYLFHKYLRWLLPFQLALLGLLCAVILWRLVGAQAFVALSLFGLALVALAAAADVRARRIVVLVAFLAASGWGVARAVAGRRFVSWQGSRSAADLAHERMAPEQRA</sequence>
<reference evidence="2 3" key="1">
    <citation type="journal article" date="2014" name="Int. J. Syst. Evol. Microbiol.">
        <title>Complete genome sequence of Corynebacterium casei LMG S-19264T (=DSM 44701T), isolated from a smear-ripened cheese.</title>
        <authorList>
            <consortium name="US DOE Joint Genome Institute (JGI-PGF)"/>
            <person name="Walter F."/>
            <person name="Albersmeier A."/>
            <person name="Kalinowski J."/>
            <person name="Ruckert C."/>
        </authorList>
    </citation>
    <scope>NUCLEOTIDE SEQUENCE [LARGE SCALE GENOMIC DNA]</scope>
    <source>
        <strain evidence="2 3">CGMCC 1.9161</strain>
    </source>
</reference>
<dbReference type="Pfam" id="PF13641">
    <property type="entry name" value="Glyco_tranf_2_3"/>
    <property type="match status" value="1"/>
</dbReference>
<dbReference type="SUPFAM" id="SSF53448">
    <property type="entry name" value="Nucleotide-diphospho-sugar transferases"/>
    <property type="match status" value="1"/>
</dbReference>
<dbReference type="EMBL" id="BMMF01000007">
    <property type="protein sequence ID" value="GGK38177.1"/>
    <property type="molecule type" value="Genomic_DNA"/>
</dbReference>
<feature type="transmembrane region" description="Helical" evidence="1">
    <location>
        <begin position="345"/>
        <end position="364"/>
    </location>
</feature>
<dbReference type="AlphaFoldDB" id="A0A917Q9H6"/>